<dbReference type="PIRSF" id="PIRSF003113">
    <property type="entry name" value="BolA"/>
    <property type="match status" value="1"/>
</dbReference>
<proteinExistence type="inferred from homology"/>
<dbReference type="InterPro" id="IPR050961">
    <property type="entry name" value="BolA/IbaG_stress_morph_reg"/>
</dbReference>
<accession>A0A2H0LRB3</accession>
<evidence type="ECO:0000313" key="3">
    <source>
        <dbReference type="EMBL" id="PIQ86204.1"/>
    </source>
</evidence>
<dbReference type="Proteomes" id="UP000230859">
    <property type="component" value="Unassembled WGS sequence"/>
</dbReference>
<dbReference type="EMBL" id="PCVY01000049">
    <property type="protein sequence ID" value="PIQ86204.1"/>
    <property type="molecule type" value="Genomic_DNA"/>
</dbReference>
<dbReference type="SUPFAM" id="SSF82657">
    <property type="entry name" value="BolA-like"/>
    <property type="match status" value="1"/>
</dbReference>
<organism evidence="3 4">
    <name type="scientific">Candidatus Abzuiibacterium crystallinum</name>
    <dbReference type="NCBI Taxonomy" id="1974748"/>
    <lineage>
        <taxon>Bacteria</taxon>
        <taxon>Pseudomonadati</taxon>
        <taxon>Candidatus Omnitrophota</taxon>
        <taxon>Candidatus Abzuiibacterium</taxon>
    </lineage>
</organism>
<sequence>MIHPEEVKSLLIRHFPGAEVSVADQTGTMDHFDIHVISKVFEGKTLIEQHRMVQVPLEAALTDGRIHAVQIKTRTSL</sequence>
<comment type="caution">
    <text evidence="3">The sequence shown here is derived from an EMBL/GenBank/DDBJ whole genome shotgun (WGS) entry which is preliminary data.</text>
</comment>
<protein>
    <submittedName>
        <fullName evidence="3">BolA family transcriptional regulator</fullName>
    </submittedName>
</protein>
<dbReference type="InterPro" id="IPR002634">
    <property type="entry name" value="BolA"/>
</dbReference>
<evidence type="ECO:0000256" key="2">
    <source>
        <dbReference type="RuleBase" id="RU003860"/>
    </source>
</evidence>
<name>A0A2H0LRB3_9BACT</name>
<comment type="similarity">
    <text evidence="1 2">Belongs to the BolA/IbaG family.</text>
</comment>
<dbReference type="InterPro" id="IPR036065">
    <property type="entry name" value="BolA-like_sf"/>
</dbReference>
<dbReference type="PANTHER" id="PTHR46229">
    <property type="entry name" value="BOLA TRANSCRIPTION REGULATOR"/>
    <property type="match status" value="1"/>
</dbReference>
<evidence type="ECO:0000256" key="1">
    <source>
        <dbReference type="ARBA" id="ARBA00005578"/>
    </source>
</evidence>
<dbReference type="Pfam" id="PF01722">
    <property type="entry name" value="BolA"/>
    <property type="match status" value="1"/>
</dbReference>
<dbReference type="AlphaFoldDB" id="A0A2H0LRB3"/>
<gene>
    <name evidence="3" type="ORF">COV74_05880</name>
</gene>
<dbReference type="PANTHER" id="PTHR46229:SF2">
    <property type="entry name" value="BOLA-LIKE PROTEIN 1"/>
    <property type="match status" value="1"/>
</dbReference>
<dbReference type="Gene3D" id="3.30.300.90">
    <property type="entry name" value="BolA-like"/>
    <property type="match status" value="1"/>
</dbReference>
<evidence type="ECO:0000313" key="4">
    <source>
        <dbReference type="Proteomes" id="UP000230859"/>
    </source>
</evidence>
<reference evidence="3 4" key="1">
    <citation type="submission" date="2017-09" db="EMBL/GenBank/DDBJ databases">
        <title>Depth-based differentiation of microbial function through sediment-hosted aquifers and enrichment of novel symbionts in the deep terrestrial subsurface.</title>
        <authorList>
            <person name="Probst A.J."/>
            <person name="Ladd B."/>
            <person name="Jarett J.K."/>
            <person name="Geller-Mcgrath D.E."/>
            <person name="Sieber C.M."/>
            <person name="Emerson J.B."/>
            <person name="Anantharaman K."/>
            <person name="Thomas B.C."/>
            <person name="Malmstrom R."/>
            <person name="Stieglmeier M."/>
            <person name="Klingl A."/>
            <person name="Woyke T."/>
            <person name="Ryan C.M."/>
            <person name="Banfield J.F."/>
        </authorList>
    </citation>
    <scope>NUCLEOTIDE SEQUENCE [LARGE SCALE GENOMIC DNA]</scope>
    <source>
        <strain evidence="3">CG11_big_fil_rev_8_21_14_0_20_45_26</strain>
    </source>
</reference>